<sequence>MNCFCQQLRIYSSSLREMYNQAIRHLRPSPPQFLSLIFCQLFLVINIGVAHAEHNSNQIGMPEKYGFNQLLIPASERCHIDPETENLPAAVVACELAASNGDPEAQYLLGHLYYQGVVVDLDLEQAKYWFELASLQGHSKAQYQLAFMYYRGVGINQDYTQAYIMMKMAAVNGYNEAISVSDEINSKLSQEQRALAFYTLSRIFQMYANQLETEESIPASSPLQ</sequence>
<dbReference type="Gene3D" id="1.25.40.10">
    <property type="entry name" value="Tetratricopeptide repeat domain"/>
    <property type="match status" value="1"/>
</dbReference>
<dbReference type="InterPro" id="IPR011990">
    <property type="entry name" value="TPR-like_helical_dom_sf"/>
</dbReference>
<protein>
    <submittedName>
        <fullName evidence="1">Tetratricopeptide repeat protein</fullName>
    </submittedName>
</protein>
<evidence type="ECO:0000313" key="1">
    <source>
        <dbReference type="EMBL" id="MDE1461841.1"/>
    </source>
</evidence>
<accession>A0ABT5U645</accession>
<dbReference type="InterPro" id="IPR050767">
    <property type="entry name" value="Sel1_AlgK"/>
</dbReference>
<keyword evidence="2" id="KW-1185">Reference proteome</keyword>
<dbReference type="SMART" id="SM00671">
    <property type="entry name" value="SEL1"/>
    <property type="match status" value="2"/>
</dbReference>
<comment type="caution">
    <text evidence="1">The sequence shown here is derived from an EMBL/GenBank/DDBJ whole genome shotgun (WGS) entry which is preliminary data.</text>
</comment>
<name>A0ABT5U645_9GAMM</name>
<gene>
    <name evidence="1" type="ORF">ORQ98_07650</name>
</gene>
<dbReference type="EMBL" id="JAPMOU010000007">
    <property type="protein sequence ID" value="MDE1461841.1"/>
    <property type="molecule type" value="Genomic_DNA"/>
</dbReference>
<dbReference type="PANTHER" id="PTHR11102:SF160">
    <property type="entry name" value="ERAD-ASSOCIATED E3 UBIQUITIN-PROTEIN LIGASE COMPONENT HRD3"/>
    <property type="match status" value="1"/>
</dbReference>
<proteinExistence type="predicted"/>
<dbReference type="PANTHER" id="PTHR11102">
    <property type="entry name" value="SEL-1-LIKE PROTEIN"/>
    <property type="match status" value="1"/>
</dbReference>
<dbReference type="Pfam" id="PF08238">
    <property type="entry name" value="Sel1"/>
    <property type="match status" value="2"/>
</dbReference>
<evidence type="ECO:0000313" key="2">
    <source>
        <dbReference type="Proteomes" id="UP001528823"/>
    </source>
</evidence>
<reference evidence="1 2" key="1">
    <citation type="submission" date="2022-11" db="EMBL/GenBank/DDBJ databases">
        <title>Spartinivicinus poritis sp. nov., isolated from scleractinian coral Porites lutea.</title>
        <authorList>
            <person name="Zhang G."/>
            <person name="Cai L."/>
            <person name="Wei Q."/>
        </authorList>
    </citation>
    <scope>NUCLEOTIDE SEQUENCE [LARGE SCALE GENOMIC DNA]</scope>
    <source>
        <strain evidence="1 2">A2-2</strain>
    </source>
</reference>
<organism evidence="1 2">
    <name type="scientific">Spartinivicinus poritis</name>
    <dbReference type="NCBI Taxonomy" id="2994640"/>
    <lineage>
        <taxon>Bacteria</taxon>
        <taxon>Pseudomonadati</taxon>
        <taxon>Pseudomonadota</taxon>
        <taxon>Gammaproteobacteria</taxon>
        <taxon>Oceanospirillales</taxon>
        <taxon>Zooshikellaceae</taxon>
        <taxon>Spartinivicinus</taxon>
    </lineage>
</organism>
<dbReference type="SUPFAM" id="SSF81901">
    <property type="entry name" value="HCP-like"/>
    <property type="match status" value="1"/>
</dbReference>
<dbReference type="RefSeq" id="WP_274688200.1">
    <property type="nucleotide sequence ID" value="NZ_JAPMOU010000007.1"/>
</dbReference>
<dbReference type="Proteomes" id="UP001528823">
    <property type="component" value="Unassembled WGS sequence"/>
</dbReference>
<dbReference type="InterPro" id="IPR006597">
    <property type="entry name" value="Sel1-like"/>
</dbReference>